<dbReference type="GO" id="GO:0072686">
    <property type="term" value="C:mitotic spindle"/>
    <property type="evidence" value="ECO:0007669"/>
    <property type="project" value="TreeGrafter"/>
</dbReference>
<feature type="region of interest" description="Disordered" evidence="8">
    <location>
        <begin position="18"/>
        <end position="146"/>
    </location>
</feature>
<accession>A0A8H7H5I0</accession>
<gene>
    <name evidence="10" type="ORF">RHS04_05866</name>
</gene>
<feature type="coiled-coil region" evidence="7">
    <location>
        <begin position="772"/>
        <end position="918"/>
    </location>
</feature>
<feature type="region of interest" description="Disordered" evidence="8">
    <location>
        <begin position="1540"/>
        <end position="1564"/>
    </location>
</feature>
<name>A0A8H7H5I0_9AGAM</name>
<proteinExistence type="predicted"/>
<evidence type="ECO:0000256" key="5">
    <source>
        <dbReference type="ARBA" id="ARBA00023175"/>
    </source>
</evidence>
<feature type="coiled-coil region" evidence="7">
    <location>
        <begin position="564"/>
        <end position="747"/>
    </location>
</feature>
<dbReference type="InterPro" id="IPR019528">
    <property type="entry name" value="PACT_domain"/>
</dbReference>
<feature type="coiled-coil region" evidence="7">
    <location>
        <begin position="1213"/>
        <end position="1306"/>
    </location>
</feature>
<feature type="compositionally biased region" description="Basic and acidic residues" evidence="8">
    <location>
        <begin position="274"/>
        <end position="294"/>
    </location>
</feature>
<dbReference type="Pfam" id="PF10495">
    <property type="entry name" value="PACT_coil_coil"/>
    <property type="match status" value="1"/>
</dbReference>
<dbReference type="GO" id="GO:0051231">
    <property type="term" value="P:spindle elongation"/>
    <property type="evidence" value="ECO:0007669"/>
    <property type="project" value="TreeGrafter"/>
</dbReference>
<evidence type="ECO:0000256" key="3">
    <source>
        <dbReference type="ARBA" id="ARBA00022553"/>
    </source>
</evidence>
<comment type="caution">
    <text evidence="10">The sequence shown here is derived from an EMBL/GenBank/DDBJ whole genome shotgun (WGS) entry which is preliminary data.</text>
</comment>
<feature type="coiled-coil region" evidence="7">
    <location>
        <begin position="1089"/>
        <end position="1184"/>
    </location>
</feature>
<feature type="region of interest" description="Disordered" evidence="8">
    <location>
        <begin position="1377"/>
        <end position="1404"/>
    </location>
</feature>
<feature type="domain" description="Pericentrin/AKAP-450 centrosomal targeting" evidence="9">
    <location>
        <begin position="1463"/>
        <end position="1536"/>
    </location>
</feature>
<dbReference type="EMBL" id="JACYCC010000040">
    <property type="protein sequence ID" value="KAF8677776.1"/>
    <property type="molecule type" value="Genomic_DNA"/>
</dbReference>
<keyword evidence="3" id="KW-0597">Phosphoprotein</keyword>
<evidence type="ECO:0000256" key="4">
    <source>
        <dbReference type="ARBA" id="ARBA00023054"/>
    </source>
</evidence>
<dbReference type="PANTHER" id="PTHR47970:SF12">
    <property type="entry name" value="KINESIN FAMILY MEMBER 11"/>
    <property type="match status" value="1"/>
</dbReference>
<dbReference type="PANTHER" id="PTHR47970">
    <property type="entry name" value="KINESIN-LIKE PROTEIN KIF11"/>
    <property type="match status" value="1"/>
</dbReference>
<organism evidence="10 11">
    <name type="scientific">Rhizoctonia solani</name>
    <dbReference type="NCBI Taxonomy" id="456999"/>
    <lineage>
        <taxon>Eukaryota</taxon>
        <taxon>Fungi</taxon>
        <taxon>Dikarya</taxon>
        <taxon>Basidiomycota</taxon>
        <taxon>Agaricomycotina</taxon>
        <taxon>Agaricomycetes</taxon>
        <taxon>Cantharellales</taxon>
        <taxon>Ceratobasidiaceae</taxon>
        <taxon>Rhizoctonia</taxon>
    </lineage>
</organism>
<dbReference type="GO" id="GO:0005815">
    <property type="term" value="C:microtubule organizing center"/>
    <property type="evidence" value="ECO:0007669"/>
    <property type="project" value="UniProtKB-SubCell"/>
</dbReference>
<evidence type="ECO:0000259" key="9">
    <source>
        <dbReference type="Pfam" id="PF10495"/>
    </source>
</evidence>
<feature type="compositionally biased region" description="Low complexity" evidence="8">
    <location>
        <begin position="295"/>
        <end position="314"/>
    </location>
</feature>
<feature type="compositionally biased region" description="Polar residues" evidence="8">
    <location>
        <begin position="44"/>
        <end position="65"/>
    </location>
</feature>
<feature type="region of interest" description="Disordered" evidence="8">
    <location>
        <begin position="189"/>
        <end position="404"/>
    </location>
</feature>
<dbReference type="GO" id="GO:0008574">
    <property type="term" value="F:plus-end-directed microtubule motor activity"/>
    <property type="evidence" value="ECO:0007669"/>
    <property type="project" value="TreeGrafter"/>
</dbReference>
<evidence type="ECO:0000313" key="10">
    <source>
        <dbReference type="EMBL" id="KAF8677776.1"/>
    </source>
</evidence>
<comment type="subcellular location">
    <subcellularLocation>
        <location evidence="1">Cytoplasm</location>
        <location evidence="1">Cytoskeleton</location>
        <location evidence="1">Microtubule organizing center</location>
    </subcellularLocation>
</comment>
<dbReference type="GO" id="GO:0090307">
    <property type="term" value="P:mitotic spindle assembly"/>
    <property type="evidence" value="ECO:0007669"/>
    <property type="project" value="TreeGrafter"/>
</dbReference>
<evidence type="ECO:0000256" key="8">
    <source>
        <dbReference type="SAM" id="MobiDB-lite"/>
    </source>
</evidence>
<evidence type="ECO:0000256" key="6">
    <source>
        <dbReference type="ARBA" id="ARBA00023212"/>
    </source>
</evidence>
<feature type="compositionally biased region" description="Basic residues" evidence="8">
    <location>
        <begin position="1555"/>
        <end position="1564"/>
    </location>
</feature>
<protein>
    <recommendedName>
        <fullName evidence="9">Pericentrin/AKAP-450 centrosomal targeting domain-containing protein</fullName>
    </recommendedName>
</protein>
<evidence type="ECO:0000256" key="2">
    <source>
        <dbReference type="ARBA" id="ARBA00022490"/>
    </source>
</evidence>
<keyword evidence="4 7" id="KW-0175">Coiled coil</keyword>
<evidence type="ECO:0000256" key="7">
    <source>
        <dbReference type="SAM" id="Coils"/>
    </source>
</evidence>
<dbReference type="InterPro" id="IPR047149">
    <property type="entry name" value="KIF11-like"/>
</dbReference>
<evidence type="ECO:0000256" key="1">
    <source>
        <dbReference type="ARBA" id="ARBA00004267"/>
    </source>
</evidence>
<dbReference type="GO" id="GO:0005876">
    <property type="term" value="C:spindle microtubule"/>
    <property type="evidence" value="ECO:0007669"/>
    <property type="project" value="TreeGrafter"/>
</dbReference>
<feature type="compositionally biased region" description="Basic and acidic residues" evidence="8">
    <location>
        <begin position="1377"/>
        <end position="1400"/>
    </location>
</feature>
<keyword evidence="6" id="KW-0206">Cytoskeleton</keyword>
<reference evidence="10" key="1">
    <citation type="submission" date="2020-09" db="EMBL/GenBank/DDBJ databases">
        <title>Comparative genome analyses of four rice-infecting Rhizoctonia solani isolates reveal extensive enrichment of homogalacturonan modification genes.</title>
        <authorList>
            <person name="Lee D.-Y."/>
            <person name="Jeon J."/>
            <person name="Kim K.-T."/>
            <person name="Cheong K."/>
            <person name="Song H."/>
            <person name="Choi G."/>
            <person name="Ko J."/>
            <person name="Opiyo S.O."/>
            <person name="Zuo S."/>
            <person name="Madhav S."/>
            <person name="Lee Y.-H."/>
            <person name="Wang G.-L."/>
        </authorList>
    </citation>
    <scope>NUCLEOTIDE SEQUENCE</scope>
    <source>
        <strain evidence="10">AG1-IA YN-7</strain>
    </source>
</reference>
<feature type="compositionally biased region" description="Low complexity" evidence="8">
    <location>
        <begin position="241"/>
        <end position="260"/>
    </location>
</feature>
<feature type="compositionally biased region" description="Polar residues" evidence="8">
    <location>
        <begin position="209"/>
        <end position="235"/>
    </location>
</feature>
<evidence type="ECO:0000313" key="11">
    <source>
        <dbReference type="Proteomes" id="UP000650582"/>
    </source>
</evidence>
<feature type="compositionally biased region" description="Polar residues" evidence="8">
    <location>
        <begin position="321"/>
        <end position="333"/>
    </location>
</feature>
<keyword evidence="2" id="KW-0963">Cytoplasm</keyword>
<sequence>MAYRLETPSRIWARIEEAQDEELPSLPSMPAYEDSAFPDESEAVSIQHSYYPTPNKAKTPSSYTPTPRPAKIRAMSTPLSAGETTARPPLGRSGSSLARSRDTLPDEYLPPLDKDDEEISTSLTDALETDSRSGSPDEFDDNQSRASAPYRSIKDIYNNSVTSLRENVSTLLLFIIRVPLLIPLQEQSRRSNNLSAHIKPSPRARIPTQAPSPIPTLTHSPRSVTSASSQHTPTIQRLPLSPSQYGSSSDRSRHSASGSRPVSRAASRMAQELENERDISYDSLPKERNHEKPLSRSASLSQSRLSSRPSPRASVDAAPTPSESEITIDSVSAASVERPRPSTHRTAGETGTPLSAAVDISRRTLTASPTPTPTPVPTRTHYPIPQTPGDGLDGGMASRHPPGTANRLSRSFMMQVINSAARPTLRPKPTPFTRGKFQTPAARRLSEALAIDNGVGSSSFVSTASSHDLAIHRRANASFDAIAHARGGSGGDFDQRKLRIYLQSLNKHLSDENTACRDDIAMLKRACLELINRLATRGVKVDQYALLPTIDLEEDPGEPRDQQVEIVEDTSDELVNALKNLETARSETEAMRVELEAAQEDATAAREEVVKVTDQCNAQMADLETDVQKVIQKLEDRLNEREAEAAQLRERLIDRSRDVYHEHAEELELERQHASKLEAEVTQLTGELAIANGESRNLKAELRDLKAALRTEQAGAIERIQTLETENAEWAKKARELEQEIDELDTFAHERDVLVRERDAALNDKSRILRERDTAIRERDELLEDQDELMREKEAAQKEVARMEQALEEADARIVEDAEQLKSLQGKVTSLERERTDLLVNRSVRGRSSAEDRIPLHEHEALVSELEAQLDDAHREIAKLTAKSPTSEALNKAKDLRIQQLEKEKDVLLERVQNMRSNNSAGGSDTTGRLTPSGSLGSLALNRLAAMNLRTPKTPGAALKEPSWMNQTTMHALGDADALAARLIEVDAQLVEANESIDKKLDKLEAAGAETINLTKNLYLSKEKITSLERELARLERREERLLKKLQRCRCTKCHMRFDASAVAQWAEVTSHSIDDLATEPPTPETKTTRNLQSALANANSELEKMRSEWQKIGQEKAALLEVGRQEVQLARQAEADMKRKLEDERKRAAEAAKGIKDEKEREKVLAEMELEKAKTAIAQLEEDLCAERGKLRSLAAEHSRVTRDKTDVLARLERTNQDMDVVKAQLERFKNNNKELEKELRSNSIAETKARHLEARLHENNLQIDTLRSEREILTRDHEQLKKRFAEITERAEVLRQRNAESQSEHEKRQHKLDMQVTEIENLRILLAEREAGMKDMATAMQTARGARSDAERVVKSLQSELKRVKSEAERLGTDIEHLKLERADDNGNEKERQKRAREQAQTQMKALNDQLQSAKDAAMQLHERLKDHGAALSPAEVEKLKAMHNKECKGLVQQIGYLRSKFHRESEMREHMGWQKLYLMKILGVYAESEPNIERALARQGFPHEQPTKPKRTLRSVGYLVWWMVRVKRLAEEWREAKKSRPAMRAALEDVRRRRPKSRTRT</sequence>
<feature type="coiled-coil region" evidence="7">
    <location>
        <begin position="990"/>
        <end position="1052"/>
    </location>
</feature>
<keyword evidence="5" id="KW-0505">Motor protein</keyword>
<dbReference type="Proteomes" id="UP000650582">
    <property type="component" value="Unassembled WGS sequence"/>
</dbReference>
<dbReference type="GO" id="GO:0005737">
    <property type="term" value="C:cytoplasm"/>
    <property type="evidence" value="ECO:0007669"/>
    <property type="project" value="UniProtKB-ARBA"/>
</dbReference>